<dbReference type="AlphaFoldDB" id="A0A5J4X7H4"/>
<organism evidence="2 3">
    <name type="scientific">Streblomastix strix</name>
    <dbReference type="NCBI Taxonomy" id="222440"/>
    <lineage>
        <taxon>Eukaryota</taxon>
        <taxon>Metamonada</taxon>
        <taxon>Preaxostyla</taxon>
        <taxon>Oxymonadida</taxon>
        <taxon>Streblomastigidae</taxon>
        <taxon>Streblomastix</taxon>
    </lineage>
</organism>
<name>A0A5J4X7H4_9EUKA</name>
<sequence length="447" mass="50002">MNQPNDEYIVRNCSFTNCVNSAGAGGAFNIDISNGAVVAFFSSLFVGCRSQLGGGGIFASISSGGQIILDNLCEFYQCKTYGNGGGIYIFIDFTIQSSFIIKDAIFQGCQAMNNYFIQYSYSQTGFGGGVFLGVYGDYDPSINHIDLHGMNISNNSADKYGQSLFVVMRDIIEWCQYGTQGEYVKGNYSDTYSNETDLVGIPMDLSTFNSSSLQTIEQQQQPLELWWRILGILKSAKVIVNESNPIGKLIFHLEGQEMTPGYLNIKIFELRDKTQEEIEQQQKEMNYNFNKNNFKSQKDHSLQSQIAPEHKNVNQQQISISSNLKFNQTLHNSENEIIYPPEDGSNIPIKVVTEIRGSLKAQKATFGLNDYEWLNYKQKVYGVLISNDRNIFTGKQGAENASIILDVVEENDKNALSIWIIIIIIIGSIVIFGIGLFSIIFVVYINV</sequence>
<keyword evidence="1" id="KW-0812">Transmembrane</keyword>
<feature type="transmembrane region" description="Helical" evidence="1">
    <location>
        <begin position="418"/>
        <end position="445"/>
    </location>
</feature>
<accession>A0A5J4X7H4</accession>
<dbReference type="SUPFAM" id="SSF51126">
    <property type="entry name" value="Pectin lyase-like"/>
    <property type="match status" value="1"/>
</dbReference>
<evidence type="ECO:0000313" key="2">
    <source>
        <dbReference type="EMBL" id="KAA6402489.1"/>
    </source>
</evidence>
<protein>
    <submittedName>
        <fullName evidence="2">Uncharacterized protein</fullName>
    </submittedName>
</protein>
<dbReference type="Proteomes" id="UP000324800">
    <property type="component" value="Unassembled WGS sequence"/>
</dbReference>
<comment type="caution">
    <text evidence="2">The sequence shown here is derived from an EMBL/GenBank/DDBJ whole genome shotgun (WGS) entry which is preliminary data.</text>
</comment>
<dbReference type="InterPro" id="IPR011050">
    <property type="entry name" value="Pectin_lyase_fold/virulence"/>
</dbReference>
<evidence type="ECO:0000256" key="1">
    <source>
        <dbReference type="SAM" id="Phobius"/>
    </source>
</evidence>
<proteinExistence type="predicted"/>
<reference evidence="2 3" key="1">
    <citation type="submission" date="2019-03" db="EMBL/GenBank/DDBJ databases">
        <title>Single cell metagenomics reveals metabolic interactions within the superorganism composed of flagellate Streblomastix strix and complex community of Bacteroidetes bacteria on its surface.</title>
        <authorList>
            <person name="Treitli S.C."/>
            <person name="Kolisko M."/>
            <person name="Husnik F."/>
            <person name="Keeling P."/>
            <person name="Hampl V."/>
        </authorList>
    </citation>
    <scope>NUCLEOTIDE SEQUENCE [LARGE SCALE GENOMIC DNA]</scope>
    <source>
        <strain evidence="2">ST1C</strain>
    </source>
</reference>
<gene>
    <name evidence="2" type="ORF">EZS28_001986</name>
</gene>
<keyword evidence="1" id="KW-1133">Transmembrane helix</keyword>
<dbReference type="EMBL" id="SNRW01000227">
    <property type="protein sequence ID" value="KAA6402489.1"/>
    <property type="molecule type" value="Genomic_DNA"/>
</dbReference>
<evidence type="ECO:0000313" key="3">
    <source>
        <dbReference type="Proteomes" id="UP000324800"/>
    </source>
</evidence>
<keyword evidence="1" id="KW-0472">Membrane</keyword>